<organism evidence="1 2">
    <name type="scientific">Plasmodium ovale</name>
    <name type="common">malaria parasite P. ovale</name>
    <dbReference type="NCBI Taxonomy" id="36330"/>
    <lineage>
        <taxon>Eukaryota</taxon>
        <taxon>Sar</taxon>
        <taxon>Alveolata</taxon>
        <taxon>Apicomplexa</taxon>
        <taxon>Aconoidasida</taxon>
        <taxon>Haemosporida</taxon>
        <taxon>Plasmodiidae</taxon>
        <taxon>Plasmodium</taxon>
        <taxon>Plasmodium (Plasmodium)</taxon>
    </lineage>
</organism>
<name>A0A1C3KVX1_PLAOA</name>
<dbReference type="EMBL" id="LT594516">
    <property type="protein sequence ID" value="SBT78296.1"/>
    <property type="molecule type" value="Genomic_DNA"/>
</dbReference>
<accession>A0A1C3KVX1</accession>
<sequence length="119" mass="14110">MSEDLEYIRNKKVTQILEVLLGHIYIEKPKNVIESIIEEMRKLECQKNEKKVFDVEDIATIFNFLNLENEKYITKDKCILGLSQFVLNNKQREYMEKATIAENVDLEIFTSYAEQIINM</sequence>
<dbReference type="Proteomes" id="UP000243200">
    <property type="component" value="Chromosome 12"/>
</dbReference>
<gene>
    <name evidence="1" type="primary">PowCR01_120045600</name>
    <name evidence="1" type="ORF">POWCR01_120045600</name>
</gene>
<dbReference type="OrthoDB" id="10260455at2759"/>
<dbReference type="VEuPathDB" id="PlasmoDB:POWCR01_120045600"/>
<protein>
    <submittedName>
        <fullName evidence="1">Uncharacterized protein</fullName>
    </submittedName>
</protein>
<dbReference type="PANTHER" id="PTHR21847">
    <property type="entry name" value="EF-HAND CALCIUM-BINDING DOMAIN-CONTAINING PROTEIN 10"/>
    <property type="match status" value="1"/>
</dbReference>
<dbReference type="VEuPathDB" id="PlasmoDB:PocGH01_12050000"/>
<dbReference type="AlphaFoldDB" id="A0A1C3KVX1"/>
<dbReference type="InterPro" id="IPR039879">
    <property type="entry name" value="EFC10"/>
</dbReference>
<evidence type="ECO:0000313" key="1">
    <source>
        <dbReference type="EMBL" id="SBT78296.1"/>
    </source>
</evidence>
<proteinExistence type="predicted"/>
<reference evidence="1 2" key="1">
    <citation type="submission" date="2016-06" db="EMBL/GenBank/DDBJ databases">
        <authorList>
            <consortium name="Pathogen Informatics"/>
        </authorList>
    </citation>
    <scope>NUCLEOTIDE SEQUENCE [LARGE SCALE GENOMIC DNA]</scope>
    <source>
        <strain evidence="1">PowCR01</strain>
    </source>
</reference>
<dbReference type="PANTHER" id="PTHR21847:SF1">
    <property type="entry name" value="EF-HAND CALCIUM-BINDING DOMAIN-CONTAINING PROTEIN 10"/>
    <property type="match status" value="1"/>
</dbReference>
<evidence type="ECO:0000313" key="2">
    <source>
        <dbReference type="Proteomes" id="UP000243200"/>
    </source>
</evidence>